<comment type="catalytic activity">
    <reaction evidence="14">
        <text>D-ribulose 1,5-bisphosphate + O2 = 2-phosphoglycolate + (2R)-3-phosphoglycerate + 2 H(+)</text>
        <dbReference type="Rhea" id="RHEA:36631"/>
        <dbReference type="ChEBI" id="CHEBI:15378"/>
        <dbReference type="ChEBI" id="CHEBI:15379"/>
        <dbReference type="ChEBI" id="CHEBI:57870"/>
        <dbReference type="ChEBI" id="CHEBI:58033"/>
        <dbReference type="ChEBI" id="CHEBI:58272"/>
    </reaction>
</comment>
<evidence type="ECO:0000256" key="9">
    <source>
        <dbReference type="ARBA" id="ARBA00023033"/>
    </source>
</evidence>
<dbReference type="Gramene" id="mRNA:HanXRQr2_Chr01g0011841">
    <property type="protein sequence ID" value="mRNA:HanXRQr2_Chr01g0011841"/>
    <property type="gene ID" value="HanXRQr2_Chr01g0011841"/>
</dbReference>
<dbReference type="EMBL" id="CM007890">
    <property type="protein sequence ID" value="OTG36590.1"/>
    <property type="molecule type" value="Genomic_DNA"/>
</dbReference>
<evidence type="ECO:0000256" key="1">
    <source>
        <dbReference type="ARBA" id="ARBA00001946"/>
    </source>
</evidence>
<comment type="subcellular location">
    <subcellularLocation>
        <location evidence="2">Plastid</location>
    </subcellularLocation>
</comment>
<gene>
    <name evidence="19" type="primary">RBL</name>
    <name evidence="19" type="ORF">HannXRQ_Chr01g0009271</name>
    <name evidence="18" type="ORF">HanXRQr2_Chr01g0011841</name>
</gene>
<reference evidence="19" key="2">
    <citation type="submission" date="2017-02" db="EMBL/GenBank/DDBJ databases">
        <title>Sunflower complete genome.</title>
        <authorList>
            <person name="Langlade N."/>
            <person name="Munos S."/>
        </authorList>
    </citation>
    <scope>NUCLEOTIDE SEQUENCE [LARGE SCALE GENOMIC DNA]</scope>
    <source>
        <tissue evidence="19">Leaves</tissue>
    </source>
</reference>
<evidence type="ECO:0000313" key="20">
    <source>
        <dbReference type="Proteomes" id="UP000215914"/>
    </source>
</evidence>
<evidence type="ECO:0000256" key="8">
    <source>
        <dbReference type="ARBA" id="ARBA00023002"/>
    </source>
</evidence>
<dbReference type="Pfam" id="PF00016">
    <property type="entry name" value="RuBisCO_large"/>
    <property type="match status" value="2"/>
</dbReference>
<evidence type="ECO:0000256" key="14">
    <source>
        <dbReference type="ARBA" id="ARBA00048059"/>
    </source>
</evidence>
<dbReference type="GO" id="GO:0016984">
    <property type="term" value="F:ribulose-bisphosphate carboxylase activity"/>
    <property type="evidence" value="ECO:0007669"/>
    <property type="project" value="UniProtKB-EC"/>
</dbReference>
<feature type="domain" description="Ribulose bisphosphate carboxylase large subunit C-terminal" evidence="16">
    <location>
        <begin position="138"/>
        <end position="248"/>
    </location>
</feature>
<evidence type="ECO:0000256" key="2">
    <source>
        <dbReference type="ARBA" id="ARBA00004474"/>
    </source>
</evidence>
<organism evidence="19 20">
    <name type="scientific">Helianthus annuus</name>
    <name type="common">Common sunflower</name>
    <dbReference type="NCBI Taxonomy" id="4232"/>
    <lineage>
        <taxon>Eukaryota</taxon>
        <taxon>Viridiplantae</taxon>
        <taxon>Streptophyta</taxon>
        <taxon>Embryophyta</taxon>
        <taxon>Tracheophyta</taxon>
        <taxon>Spermatophyta</taxon>
        <taxon>Magnoliopsida</taxon>
        <taxon>eudicotyledons</taxon>
        <taxon>Gunneridae</taxon>
        <taxon>Pentapetalae</taxon>
        <taxon>asterids</taxon>
        <taxon>campanulids</taxon>
        <taxon>Asterales</taxon>
        <taxon>Asteraceae</taxon>
        <taxon>Asteroideae</taxon>
        <taxon>Heliantheae alliance</taxon>
        <taxon>Heliantheae</taxon>
        <taxon>Helianthus</taxon>
    </lineage>
</organism>
<dbReference type="AlphaFoldDB" id="A0A251VLX0"/>
<accession>A0A251VLX0</accession>
<comment type="function">
    <text evidence="13">RuBisCO catalyzes two reactions: the carboxylation of D-ribulose 1,5-bisphosphate, the primary event in carbon dioxide fixation, as well as the oxidative fragmentation of the pentose substrate in the photorespiration process. Both reactions occur simultaneously and in competition at the same active site.</text>
</comment>
<evidence type="ECO:0000256" key="13">
    <source>
        <dbReference type="ARBA" id="ARBA00025664"/>
    </source>
</evidence>
<evidence type="ECO:0000259" key="17">
    <source>
        <dbReference type="Pfam" id="PF02788"/>
    </source>
</evidence>
<sequence length="332" mass="37296">MSCREVFMSPQTETKASVGFKAGVKDYKLTYYTPEYETKDTNILAAFRVTPQPGVPPEEAGAVVAAESSTGTWTTVWTDGLTSLDRYKGQCYGLEPVPGEDNQFIAYVAYPLDLFEEGSVTNIFANPDCVTFDGPPHGIQVERDKLNKYGRPLLGCTIKPKLGLSAKNYGRACYECLRGGLDFTEDDENVNSQPFMRWRDRFLFCVEAIYKAQVETGEIKGHYLNATAGNCEDMMKRAVFARELGVPIYCRNNGLLLHIHRAMHAVIDRQKNHGMHFRVLAKALRMSGGDHIHSGTVVGKLEGEREITLGFVDLLRDDFIKKDRSRSIYFTF</sequence>
<keyword evidence="6" id="KW-0113">Calvin cycle</keyword>
<evidence type="ECO:0000256" key="6">
    <source>
        <dbReference type="ARBA" id="ARBA00022567"/>
    </source>
</evidence>
<dbReference type="EMBL" id="MNCJ02000316">
    <property type="protein sequence ID" value="KAF5821263.1"/>
    <property type="molecule type" value="Genomic_DNA"/>
</dbReference>
<dbReference type="GO" id="GO:0009853">
    <property type="term" value="P:photorespiration"/>
    <property type="evidence" value="ECO:0007669"/>
    <property type="project" value="UniProtKB-KW"/>
</dbReference>
<reference evidence="18 20" key="1">
    <citation type="journal article" date="2017" name="Nature">
        <title>The sunflower genome provides insights into oil metabolism, flowering and Asterid evolution.</title>
        <authorList>
            <person name="Badouin H."/>
            <person name="Gouzy J."/>
            <person name="Grassa C.J."/>
            <person name="Murat F."/>
            <person name="Staton S.E."/>
            <person name="Cottret L."/>
            <person name="Lelandais-Briere C."/>
            <person name="Owens G.L."/>
            <person name="Carrere S."/>
            <person name="Mayjonade B."/>
            <person name="Legrand L."/>
            <person name="Gill N."/>
            <person name="Kane N.C."/>
            <person name="Bowers J.E."/>
            <person name="Hubner S."/>
            <person name="Bellec A."/>
            <person name="Berard A."/>
            <person name="Berges H."/>
            <person name="Blanchet N."/>
            <person name="Boniface M.C."/>
            <person name="Brunel D."/>
            <person name="Catrice O."/>
            <person name="Chaidir N."/>
            <person name="Claudel C."/>
            <person name="Donnadieu C."/>
            <person name="Faraut T."/>
            <person name="Fievet G."/>
            <person name="Helmstetter N."/>
            <person name="King M."/>
            <person name="Knapp S.J."/>
            <person name="Lai Z."/>
            <person name="Le Paslier M.C."/>
            <person name="Lippi Y."/>
            <person name="Lorenzon L."/>
            <person name="Mandel J.R."/>
            <person name="Marage G."/>
            <person name="Marchand G."/>
            <person name="Marquand E."/>
            <person name="Bret-Mestries E."/>
            <person name="Morien E."/>
            <person name="Nambeesan S."/>
            <person name="Nguyen T."/>
            <person name="Pegot-Espagnet P."/>
            <person name="Pouilly N."/>
            <person name="Raftis F."/>
            <person name="Sallet E."/>
            <person name="Schiex T."/>
            <person name="Thomas J."/>
            <person name="Vandecasteele C."/>
            <person name="Vares D."/>
            <person name="Vear F."/>
            <person name="Vautrin S."/>
            <person name="Crespi M."/>
            <person name="Mangin B."/>
            <person name="Burke J.M."/>
            <person name="Salse J."/>
            <person name="Munos S."/>
            <person name="Vincourt P."/>
            <person name="Rieseberg L.H."/>
            <person name="Langlade N.B."/>
        </authorList>
    </citation>
    <scope>NUCLEOTIDE SEQUENCE [LARGE SCALE GENOMIC DNA]</scope>
    <source>
        <strain evidence="20">cv. SF193</strain>
        <tissue evidence="18">Leaves</tissue>
    </source>
</reference>
<keyword evidence="10" id="KW-0601">Photorespiration</keyword>
<keyword evidence="9" id="KW-0503">Monooxygenase</keyword>
<keyword evidence="7" id="KW-0934">Plastid</keyword>
<evidence type="ECO:0000256" key="10">
    <source>
        <dbReference type="ARBA" id="ARBA00023238"/>
    </source>
</evidence>
<dbReference type="GO" id="GO:0019253">
    <property type="term" value="P:reductive pentose-phosphate cycle"/>
    <property type="evidence" value="ECO:0007669"/>
    <property type="project" value="UniProtKB-KW"/>
</dbReference>
<dbReference type="SUPFAM" id="SSF54966">
    <property type="entry name" value="RuBisCO, large subunit, small (N-terminal) domain"/>
    <property type="match status" value="1"/>
</dbReference>
<keyword evidence="20" id="KW-1185">Reference proteome</keyword>
<dbReference type="Gene3D" id="3.20.20.110">
    <property type="entry name" value="Ribulose bisphosphate carboxylase, large subunit, C-terminal domain"/>
    <property type="match status" value="1"/>
</dbReference>
<dbReference type="Pfam" id="PF02788">
    <property type="entry name" value="RuBisCO_large_N"/>
    <property type="match status" value="1"/>
</dbReference>
<dbReference type="GO" id="GO:0004497">
    <property type="term" value="F:monooxygenase activity"/>
    <property type="evidence" value="ECO:0007669"/>
    <property type="project" value="UniProtKB-KW"/>
</dbReference>
<dbReference type="InterPro" id="IPR000685">
    <property type="entry name" value="RuBisCO_lsu_C"/>
</dbReference>
<keyword evidence="8" id="KW-0560">Oxidoreductase</keyword>
<evidence type="ECO:0000256" key="11">
    <source>
        <dbReference type="ARBA" id="ARBA00023239"/>
    </source>
</evidence>
<comment type="similarity">
    <text evidence="3">Belongs to the RuBisCO large chain family. Type I subfamily.</text>
</comment>
<evidence type="ECO:0000256" key="4">
    <source>
        <dbReference type="ARBA" id="ARBA00012287"/>
    </source>
</evidence>
<evidence type="ECO:0000256" key="5">
    <source>
        <dbReference type="ARBA" id="ARBA00017725"/>
    </source>
</evidence>
<dbReference type="InParanoid" id="A0A251VLX0"/>
<dbReference type="STRING" id="4232.A0A251VLX0"/>
<feature type="domain" description="Ribulose bisphosphate carboxylase large subunit C-terminal" evidence="16">
    <location>
        <begin position="249"/>
        <end position="331"/>
    </location>
</feature>
<keyword evidence="12" id="KW-0120">Carbon dioxide fixation</keyword>
<dbReference type="InterPro" id="IPR033966">
    <property type="entry name" value="RuBisCO"/>
</dbReference>
<dbReference type="GO" id="GO:0000287">
    <property type="term" value="F:magnesium ion binding"/>
    <property type="evidence" value="ECO:0007669"/>
    <property type="project" value="InterPro"/>
</dbReference>
<keyword evidence="11 18" id="KW-0456">Lyase</keyword>
<evidence type="ECO:0000256" key="3">
    <source>
        <dbReference type="ARBA" id="ARBA00006204"/>
    </source>
</evidence>
<comment type="catalytic activity">
    <reaction evidence="15">
        <text>2 (2R)-3-phosphoglycerate + 2 H(+) = D-ribulose 1,5-bisphosphate + CO2 + H2O</text>
        <dbReference type="Rhea" id="RHEA:23124"/>
        <dbReference type="ChEBI" id="CHEBI:15377"/>
        <dbReference type="ChEBI" id="CHEBI:15378"/>
        <dbReference type="ChEBI" id="CHEBI:16526"/>
        <dbReference type="ChEBI" id="CHEBI:57870"/>
        <dbReference type="ChEBI" id="CHEBI:58272"/>
        <dbReference type="EC" id="4.1.1.39"/>
    </reaction>
</comment>
<evidence type="ECO:0000259" key="16">
    <source>
        <dbReference type="Pfam" id="PF00016"/>
    </source>
</evidence>
<dbReference type="PANTHER" id="PTHR42704">
    <property type="entry name" value="RIBULOSE BISPHOSPHATE CARBOXYLASE"/>
    <property type="match status" value="1"/>
</dbReference>
<proteinExistence type="inferred from homology"/>
<evidence type="ECO:0000256" key="7">
    <source>
        <dbReference type="ARBA" id="ARBA00022640"/>
    </source>
</evidence>
<dbReference type="EC" id="4.1.1.39" evidence="4"/>
<dbReference type="InterPro" id="IPR036422">
    <property type="entry name" value="RuBisCO_lsu_N_sf"/>
</dbReference>
<dbReference type="Gene3D" id="3.30.70.150">
    <property type="entry name" value="RuBisCO large subunit, N-terminal domain"/>
    <property type="match status" value="1"/>
</dbReference>
<comment type="cofactor">
    <cofactor evidence="1">
        <name>Mg(2+)</name>
        <dbReference type="ChEBI" id="CHEBI:18420"/>
    </cofactor>
</comment>
<name>A0A251VLX0_HELAN</name>
<evidence type="ECO:0000256" key="12">
    <source>
        <dbReference type="ARBA" id="ARBA00023300"/>
    </source>
</evidence>
<evidence type="ECO:0000256" key="15">
    <source>
        <dbReference type="ARBA" id="ARBA00049469"/>
    </source>
</evidence>
<feature type="domain" description="Ribulose bisphosphate carboxylase large subunit ferrodoxin-like N-terminal" evidence="17">
    <location>
        <begin position="31"/>
        <end position="125"/>
    </location>
</feature>
<reference evidence="18" key="3">
    <citation type="submission" date="2020-06" db="EMBL/GenBank/DDBJ databases">
        <title>Helianthus annuus Genome sequencing and assembly Release 2.</title>
        <authorList>
            <person name="Gouzy J."/>
            <person name="Langlade N."/>
            <person name="Munos S."/>
        </authorList>
    </citation>
    <scope>NUCLEOTIDE SEQUENCE</scope>
    <source>
        <tissue evidence="18">Leaves</tissue>
    </source>
</reference>
<evidence type="ECO:0000313" key="19">
    <source>
        <dbReference type="EMBL" id="OTG36590.1"/>
    </source>
</evidence>
<dbReference type="GO" id="GO:0009536">
    <property type="term" value="C:plastid"/>
    <property type="evidence" value="ECO:0007669"/>
    <property type="project" value="UniProtKB-SubCell"/>
</dbReference>
<dbReference type="InterPro" id="IPR017443">
    <property type="entry name" value="RuBisCO_lsu_fd_N"/>
</dbReference>
<evidence type="ECO:0000313" key="18">
    <source>
        <dbReference type="EMBL" id="KAF5821263.1"/>
    </source>
</evidence>
<dbReference type="SUPFAM" id="SSF51649">
    <property type="entry name" value="RuBisCo, C-terminal domain"/>
    <property type="match status" value="1"/>
</dbReference>
<dbReference type="PANTHER" id="PTHR42704:SF18">
    <property type="entry name" value="RIBULOSE BISPHOSPHATE CARBOXYLASE LARGE CHAIN"/>
    <property type="match status" value="1"/>
</dbReference>
<dbReference type="InterPro" id="IPR036376">
    <property type="entry name" value="RuBisCO_lsu_C_sf"/>
</dbReference>
<dbReference type="Proteomes" id="UP000215914">
    <property type="component" value="Chromosome 1"/>
</dbReference>
<protein>
    <recommendedName>
        <fullName evidence="5">Ribulose bisphosphate carboxylase large chain</fullName>
        <ecNumber evidence="4">4.1.1.39</ecNumber>
    </recommendedName>
</protein>